<dbReference type="PANTHER" id="PTHR46825:SF11">
    <property type="entry name" value="PENICILLIN-BINDING PROTEIN 4"/>
    <property type="match status" value="1"/>
</dbReference>
<comment type="caution">
    <text evidence="5">The sequence shown here is derived from an EMBL/GenBank/DDBJ whole genome shotgun (WGS) entry which is preliminary data.</text>
</comment>
<evidence type="ECO:0000256" key="1">
    <source>
        <dbReference type="ARBA" id="ARBA00004370"/>
    </source>
</evidence>
<reference evidence="6" key="1">
    <citation type="journal article" date="2019" name="Int. J. Syst. Evol. Microbiol.">
        <title>The Global Catalogue of Microorganisms (GCM) 10K type strain sequencing project: providing services to taxonomists for standard genome sequencing and annotation.</title>
        <authorList>
            <consortium name="The Broad Institute Genomics Platform"/>
            <consortium name="The Broad Institute Genome Sequencing Center for Infectious Disease"/>
            <person name="Wu L."/>
            <person name="Ma J."/>
        </authorList>
    </citation>
    <scope>NUCLEOTIDE SEQUENCE [LARGE SCALE GENOMIC DNA]</scope>
    <source>
        <strain evidence="6">KCTC 52344</strain>
    </source>
</reference>
<evidence type="ECO:0000256" key="3">
    <source>
        <dbReference type="SAM" id="SignalP"/>
    </source>
</evidence>
<comment type="subcellular location">
    <subcellularLocation>
        <location evidence="1">Membrane</location>
    </subcellularLocation>
</comment>
<dbReference type="Proteomes" id="UP001597510">
    <property type="component" value="Unassembled WGS sequence"/>
</dbReference>
<evidence type="ECO:0000259" key="4">
    <source>
        <dbReference type="Pfam" id="PF00144"/>
    </source>
</evidence>
<sequence length="451" mass="50930">MKKTMATLCLLVTLLSKTSAQSIPQKLNELMTAYAKNREFNGTVLVAQNGKILLEKGYGFQNLPMKLNNTVATLYPIASVTKTFTATLILKLVELKKLSLNDKLSKFYPDYPKGDSITIENLLTHTSGVYNYTQDSHFMFNEAGKPASQQKMLSLFKDKPLDFSPGKGWNYSNSGYSLLGYIIEKVTKMSYYTAIRKYIFEPADMTSSGFNFVALPTDKKAIGYYSDSGKDYNKQAPWYDSTVVYAAGGIYSTVRDLYKWHQVLQNNQIISKNLANKAYTPFKQNYGYGWIIDSVYNRRVVSHSGGLSGYRSNFARVIEDNICIVLLNNTERQGLNTITEKLLAVLYNQPYKLPVVKQTVALSTEILRQYTGTYEVEQQKLLIEIKLENNNTLVAYPVNGPRSVLAAQDETHFFDIEQEEVNVSFEKDSSGKVNKLILDIGGKVRIGHRID</sequence>
<feature type="signal peptide" evidence="3">
    <location>
        <begin position="1"/>
        <end position="22"/>
    </location>
</feature>
<dbReference type="PANTHER" id="PTHR46825">
    <property type="entry name" value="D-ALANYL-D-ALANINE-CARBOXYPEPTIDASE/ENDOPEPTIDASE AMPH"/>
    <property type="match status" value="1"/>
</dbReference>
<evidence type="ECO:0000313" key="6">
    <source>
        <dbReference type="Proteomes" id="UP001597510"/>
    </source>
</evidence>
<dbReference type="InterPro" id="IPR050491">
    <property type="entry name" value="AmpC-like"/>
</dbReference>
<keyword evidence="5" id="KW-0378">Hydrolase</keyword>
<evidence type="ECO:0000256" key="2">
    <source>
        <dbReference type="ARBA" id="ARBA00023136"/>
    </source>
</evidence>
<evidence type="ECO:0000313" key="5">
    <source>
        <dbReference type="EMBL" id="MFD2521432.1"/>
    </source>
</evidence>
<accession>A0ABW5J7V2</accession>
<dbReference type="Pfam" id="PF00144">
    <property type="entry name" value="Beta-lactamase"/>
    <property type="match status" value="1"/>
</dbReference>
<gene>
    <name evidence="5" type="ORF">ACFSR2_11080</name>
</gene>
<dbReference type="GO" id="GO:0016787">
    <property type="term" value="F:hydrolase activity"/>
    <property type="evidence" value="ECO:0007669"/>
    <property type="project" value="UniProtKB-KW"/>
</dbReference>
<proteinExistence type="predicted"/>
<feature type="chain" id="PRO_5045340260" evidence="3">
    <location>
        <begin position="23"/>
        <end position="451"/>
    </location>
</feature>
<organism evidence="5 6">
    <name type="scientific">Emticicia soli</name>
    <dbReference type="NCBI Taxonomy" id="2027878"/>
    <lineage>
        <taxon>Bacteria</taxon>
        <taxon>Pseudomonadati</taxon>
        <taxon>Bacteroidota</taxon>
        <taxon>Cytophagia</taxon>
        <taxon>Cytophagales</taxon>
        <taxon>Leadbetterellaceae</taxon>
        <taxon>Emticicia</taxon>
    </lineage>
</organism>
<dbReference type="Gene3D" id="3.40.710.10">
    <property type="entry name" value="DD-peptidase/beta-lactamase superfamily"/>
    <property type="match status" value="1"/>
</dbReference>
<feature type="domain" description="Beta-lactamase-related" evidence="4">
    <location>
        <begin position="29"/>
        <end position="332"/>
    </location>
</feature>
<dbReference type="InterPro" id="IPR012338">
    <property type="entry name" value="Beta-lactam/transpept-like"/>
</dbReference>
<keyword evidence="2" id="KW-0472">Membrane</keyword>
<name>A0ABW5J7V2_9BACT</name>
<dbReference type="InterPro" id="IPR001466">
    <property type="entry name" value="Beta-lactam-related"/>
</dbReference>
<dbReference type="EMBL" id="JBHULC010000009">
    <property type="protein sequence ID" value="MFD2521432.1"/>
    <property type="molecule type" value="Genomic_DNA"/>
</dbReference>
<dbReference type="RefSeq" id="WP_340236883.1">
    <property type="nucleotide sequence ID" value="NZ_JBBEWC010000007.1"/>
</dbReference>
<dbReference type="SUPFAM" id="SSF56601">
    <property type="entry name" value="beta-lactamase/transpeptidase-like"/>
    <property type="match status" value="1"/>
</dbReference>
<keyword evidence="6" id="KW-1185">Reference proteome</keyword>
<protein>
    <submittedName>
        <fullName evidence="5">Serine hydrolase domain-containing protein</fullName>
        <ecNumber evidence="5">3.-.-.-</ecNumber>
    </submittedName>
</protein>
<dbReference type="EC" id="3.-.-.-" evidence="5"/>
<keyword evidence="3" id="KW-0732">Signal</keyword>